<dbReference type="VEuPathDB" id="VectorBase:GBRI023301"/>
<evidence type="ECO:0000256" key="1">
    <source>
        <dbReference type="SAM" id="Phobius"/>
    </source>
</evidence>
<keyword evidence="1" id="KW-0812">Transmembrane</keyword>
<reference evidence="2" key="2">
    <citation type="submission" date="2020-05" db="UniProtKB">
        <authorList>
            <consortium name="EnsemblMetazoa"/>
        </authorList>
    </citation>
    <scope>IDENTIFICATION</scope>
    <source>
        <strain evidence="2">IAEA</strain>
    </source>
</reference>
<dbReference type="Proteomes" id="UP000091820">
    <property type="component" value="Unassembled WGS sequence"/>
</dbReference>
<sequence>MSNKESLTVARVQTAPTLCTYVRTYSSSFITIYLFITLITFDHIIRSKIAFARKQNGSKDLNKRSLKYFQHPGMQMMIRRTNVYCSRFTVHPRLELGRAASRQPNLSCHLTIFDHSDPLDFGATHNNALHPSGPAKICGQKYYSRNSNSSKQDP</sequence>
<protein>
    <submittedName>
        <fullName evidence="2">Uncharacterized protein</fullName>
    </submittedName>
</protein>
<dbReference type="AlphaFoldDB" id="A0A1A9WKU0"/>
<evidence type="ECO:0000313" key="2">
    <source>
        <dbReference type="EnsemblMetazoa" id="GBRI023301-PA"/>
    </source>
</evidence>
<name>A0A1A9WKU0_9MUSC</name>
<feature type="transmembrane region" description="Helical" evidence="1">
    <location>
        <begin position="25"/>
        <end position="45"/>
    </location>
</feature>
<accession>A0A1A9WKU0</accession>
<keyword evidence="3" id="KW-1185">Reference proteome</keyword>
<keyword evidence="1" id="KW-1133">Transmembrane helix</keyword>
<proteinExistence type="predicted"/>
<keyword evidence="1" id="KW-0472">Membrane</keyword>
<dbReference type="EnsemblMetazoa" id="GBRI023301-RA">
    <property type="protein sequence ID" value="GBRI023301-PA"/>
    <property type="gene ID" value="GBRI023301"/>
</dbReference>
<evidence type="ECO:0000313" key="3">
    <source>
        <dbReference type="Proteomes" id="UP000091820"/>
    </source>
</evidence>
<organism evidence="2 3">
    <name type="scientific">Glossina brevipalpis</name>
    <dbReference type="NCBI Taxonomy" id="37001"/>
    <lineage>
        <taxon>Eukaryota</taxon>
        <taxon>Metazoa</taxon>
        <taxon>Ecdysozoa</taxon>
        <taxon>Arthropoda</taxon>
        <taxon>Hexapoda</taxon>
        <taxon>Insecta</taxon>
        <taxon>Pterygota</taxon>
        <taxon>Neoptera</taxon>
        <taxon>Endopterygota</taxon>
        <taxon>Diptera</taxon>
        <taxon>Brachycera</taxon>
        <taxon>Muscomorpha</taxon>
        <taxon>Hippoboscoidea</taxon>
        <taxon>Glossinidae</taxon>
        <taxon>Glossina</taxon>
    </lineage>
</organism>
<reference evidence="3" key="1">
    <citation type="submission" date="2014-03" db="EMBL/GenBank/DDBJ databases">
        <authorList>
            <person name="Aksoy S."/>
            <person name="Warren W."/>
            <person name="Wilson R.K."/>
        </authorList>
    </citation>
    <scope>NUCLEOTIDE SEQUENCE [LARGE SCALE GENOMIC DNA]</scope>
    <source>
        <strain evidence="3">IAEA</strain>
    </source>
</reference>